<dbReference type="RefSeq" id="WP_160904924.1">
    <property type="nucleotide sequence ID" value="NZ_WVHS01000001.1"/>
</dbReference>
<keyword evidence="2" id="KW-1185">Reference proteome</keyword>
<dbReference type="AlphaFoldDB" id="A0A7K1XSL8"/>
<evidence type="ECO:0000313" key="1">
    <source>
        <dbReference type="EMBL" id="MXV13900.1"/>
    </source>
</evidence>
<comment type="caution">
    <text evidence="1">The sequence shown here is derived from an EMBL/GenBank/DDBJ whole genome shotgun (WGS) entry which is preliminary data.</text>
</comment>
<proteinExistence type="predicted"/>
<sequence length="74" mass="8333">MKKLQKLKFVELGKQQMTHVIGGGYGEETYRDIPTETPTNILEHTFVYGSINGITDRIPDTETGPDHVSDLHYA</sequence>
<evidence type="ECO:0000313" key="2">
    <source>
        <dbReference type="Proteomes" id="UP000451233"/>
    </source>
</evidence>
<dbReference type="EMBL" id="WVHS01000001">
    <property type="protein sequence ID" value="MXV13900.1"/>
    <property type="molecule type" value="Genomic_DNA"/>
</dbReference>
<organism evidence="1 2">
    <name type="scientific">Hufsiella ginkgonis</name>
    <dbReference type="NCBI Taxonomy" id="2695274"/>
    <lineage>
        <taxon>Bacteria</taxon>
        <taxon>Pseudomonadati</taxon>
        <taxon>Bacteroidota</taxon>
        <taxon>Sphingobacteriia</taxon>
        <taxon>Sphingobacteriales</taxon>
        <taxon>Sphingobacteriaceae</taxon>
        <taxon>Hufsiella</taxon>
    </lineage>
</organism>
<reference evidence="1 2" key="1">
    <citation type="submission" date="2019-11" db="EMBL/GenBank/DDBJ databases">
        <title>Pedobacter sp. HMF7056 Genome sequencing and assembly.</title>
        <authorList>
            <person name="Kang H."/>
            <person name="Kim H."/>
            <person name="Joh K."/>
        </authorList>
    </citation>
    <scope>NUCLEOTIDE SEQUENCE [LARGE SCALE GENOMIC DNA]</scope>
    <source>
        <strain evidence="1 2">HMF7056</strain>
    </source>
</reference>
<dbReference type="Proteomes" id="UP000451233">
    <property type="component" value="Unassembled WGS sequence"/>
</dbReference>
<protein>
    <submittedName>
        <fullName evidence="1">Uncharacterized protein</fullName>
    </submittedName>
</protein>
<name>A0A7K1XSL8_9SPHI</name>
<accession>A0A7K1XSL8</accession>
<gene>
    <name evidence="1" type="ORF">GS398_01180</name>
</gene>